<evidence type="ECO:0000313" key="2">
    <source>
        <dbReference type="EnsemblPlants" id="KQJ88708"/>
    </source>
</evidence>
<dbReference type="Gramene" id="KQJ88708">
    <property type="protein sequence ID" value="KQJ88708"/>
    <property type="gene ID" value="BRADI_4g20650v3"/>
</dbReference>
<dbReference type="EnsemblPlants" id="KQJ88708">
    <property type="protein sequence ID" value="KQJ88708"/>
    <property type="gene ID" value="BRADI_4g20650v3"/>
</dbReference>
<proteinExistence type="predicted"/>
<dbReference type="STRING" id="15368.A0A0Q3EQX0"/>
<keyword evidence="3" id="KW-1185">Reference proteome</keyword>
<dbReference type="InParanoid" id="A0A0Q3EQX0"/>
<organism evidence="1">
    <name type="scientific">Brachypodium distachyon</name>
    <name type="common">Purple false brome</name>
    <name type="synonym">Trachynia distachya</name>
    <dbReference type="NCBI Taxonomy" id="15368"/>
    <lineage>
        <taxon>Eukaryota</taxon>
        <taxon>Viridiplantae</taxon>
        <taxon>Streptophyta</taxon>
        <taxon>Embryophyta</taxon>
        <taxon>Tracheophyta</taxon>
        <taxon>Spermatophyta</taxon>
        <taxon>Magnoliopsida</taxon>
        <taxon>Liliopsida</taxon>
        <taxon>Poales</taxon>
        <taxon>Poaceae</taxon>
        <taxon>BOP clade</taxon>
        <taxon>Pooideae</taxon>
        <taxon>Stipodae</taxon>
        <taxon>Brachypodieae</taxon>
        <taxon>Brachypodium</taxon>
    </lineage>
</organism>
<dbReference type="InterPro" id="IPR011990">
    <property type="entry name" value="TPR-like_helical_dom_sf"/>
</dbReference>
<dbReference type="Gene3D" id="1.25.40.10">
    <property type="entry name" value="Tetratricopeptide repeat domain"/>
    <property type="match status" value="1"/>
</dbReference>
<evidence type="ECO:0000313" key="3">
    <source>
        <dbReference type="Proteomes" id="UP000008810"/>
    </source>
</evidence>
<evidence type="ECO:0008006" key="4">
    <source>
        <dbReference type="Google" id="ProtNLM"/>
    </source>
</evidence>
<dbReference type="AlphaFoldDB" id="A0A0Q3EQX0"/>
<accession>A0A0Q3EQX0</accession>
<gene>
    <name evidence="1" type="ORF">BRADI_4g20650v3</name>
</gene>
<sequence>MKEARKLLRGALRCGVRDYASVYRTWIAMEAEGGGGGIGAARSLVFEWGSLCAAKGTDDEYAAFWLAYLAFELRHGGSGSERARAVAEDAARACPRDAAVQARCATLLQGAKKKGRDGSWTRRVAMTLATSVL</sequence>
<dbReference type="EMBL" id="CM000883">
    <property type="protein sequence ID" value="KQJ88708.1"/>
    <property type="molecule type" value="Genomic_DNA"/>
</dbReference>
<reference evidence="1 2" key="1">
    <citation type="journal article" date="2010" name="Nature">
        <title>Genome sequencing and analysis of the model grass Brachypodium distachyon.</title>
        <authorList>
            <consortium name="International Brachypodium Initiative"/>
        </authorList>
    </citation>
    <scope>NUCLEOTIDE SEQUENCE [LARGE SCALE GENOMIC DNA]</scope>
    <source>
        <strain evidence="1 2">Bd21</strain>
    </source>
</reference>
<evidence type="ECO:0000313" key="1">
    <source>
        <dbReference type="EMBL" id="KQJ88708.1"/>
    </source>
</evidence>
<reference evidence="1" key="2">
    <citation type="submission" date="2017-06" db="EMBL/GenBank/DDBJ databases">
        <title>WGS assembly of Brachypodium distachyon.</title>
        <authorList>
            <consortium name="The International Brachypodium Initiative"/>
            <person name="Lucas S."/>
            <person name="Harmon-Smith M."/>
            <person name="Lail K."/>
            <person name="Tice H."/>
            <person name="Grimwood J."/>
            <person name="Bruce D."/>
            <person name="Barry K."/>
            <person name="Shu S."/>
            <person name="Lindquist E."/>
            <person name="Wang M."/>
            <person name="Pitluck S."/>
            <person name="Vogel J.P."/>
            <person name="Garvin D.F."/>
            <person name="Mockler T.C."/>
            <person name="Schmutz J."/>
            <person name="Rokhsar D."/>
            <person name="Bevan M.W."/>
        </authorList>
    </citation>
    <scope>NUCLEOTIDE SEQUENCE</scope>
    <source>
        <strain evidence="1">Bd21</strain>
    </source>
</reference>
<protein>
    <recommendedName>
        <fullName evidence="4">BUB1 N-terminal domain-containing protein</fullName>
    </recommendedName>
</protein>
<dbReference type="Proteomes" id="UP000008810">
    <property type="component" value="Chromosome 4"/>
</dbReference>
<reference evidence="2" key="3">
    <citation type="submission" date="2018-08" db="UniProtKB">
        <authorList>
            <consortium name="EnsemblPlants"/>
        </authorList>
    </citation>
    <scope>IDENTIFICATION</scope>
    <source>
        <strain evidence="2">cv. Bd21</strain>
    </source>
</reference>
<dbReference type="FunCoup" id="A0A0Q3EQX0">
    <property type="interactions" value="118"/>
</dbReference>
<name>A0A0Q3EQX0_BRADI</name>